<dbReference type="EMBL" id="SWKU01000019">
    <property type="protein sequence ID" value="KAF2998579.1"/>
    <property type="molecule type" value="Genomic_DNA"/>
</dbReference>
<dbReference type="Gene3D" id="3.60.130.10">
    <property type="entry name" value="Clavaminate synthase-like"/>
    <property type="match status" value="1"/>
</dbReference>
<dbReference type="Proteomes" id="UP000801428">
    <property type="component" value="Unassembled WGS sequence"/>
</dbReference>
<sequence length="426" mass="48059">MQESIRKSILDQYETSFSIVISIKRISEMAVEFKSEAPISYDINLPYTSVDKVADQNTRYPEYIPNFDDIHFEPLKPFDFQDPALRVEDKSLPNLVTPNVKLNPIQPRLGTVVEGVQLSNLSDKGKDELAYLIADRKVVAFPNQDLIDAGPAAQQRFMTYFGKLNYQPVSGSVRGHPGFHIIHRDGNKEDIARFMEARLTSCLWHQDVSYEIQPPGYVMLGLLEGPEVGGDTVFASTGEAYRRLSPALRAFLDSCSTHHTSSKMIAHAKSVGGIARKDPVDTIHPLVRVHPVTGERCLFINGEFMTKIVGLKEAESKMLVDFLLNHMMMGHDFQARVRWAPKTIVMFDNRSLIHSAIVDYLDDEGAAHLRHIFRLCAMAEKPIPVLDTQSSFGDELDSDQGKKRKREHLETERPSKAAKGKPRNRE</sequence>
<dbReference type="FunFam" id="3.60.130.10:FF:000003">
    <property type="entry name" value="Alpha-ketoglutarate-dependent taurine dioxygenase"/>
    <property type="match status" value="1"/>
</dbReference>
<dbReference type="InterPro" id="IPR051323">
    <property type="entry name" value="AtsK-like"/>
</dbReference>
<comment type="caution">
    <text evidence="9">The sequence shown here is derived from an EMBL/GenBank/DDBJ whole genome shotgun (WGS) entry which is preliminary data.</text>
</comment>
<dbReference type="GO" id="GO:0046872">
    <property type="term" value="F:metal ion binding"/>
    <property type="evidence" value="ECO:0007669"/>
    <property type="project" value="UniProtKB-KW"/>
</dbReference>
<dbReference type="InterPro" id="IPR003819">
    <property type="entry name" value="TauD/TfdA-like"/>
</dbReference>
<evidence type="ECO:0000259" key="8">
    <source>
        <dbReference type="Pfam" id="PF02668"/>
    </source>
</evidence>
<evidence type="ECO:0000256" key="2">
    <source>
        <dbReference type="ARBA" id="ARBA00005896"/>
    </source>
</evidence>
<dbReference type="PANTHER" id="PTHR30468:SF30">
    <property type="entry name" value="ALPHA-KETOGLUTARATE-DEPENDENT TAURINE DIOXYGENASE (AFU_ORTHOLOGUE AFUA_7G06030)"/>
    <property type="match status" value="1"/>
</dbReference>
<evidence type="ECO:0000256" key="7">
    <source>
        <dbReference type="SAM" id="MobiDB-lite"/>
    </source>
</evidence>
<keyword evidence="4" id="KW-0223">Dioxygenase</keyword>
<feature type="region of interest" description="Disordered" evidence="7">
    <location>
        <begin position="388"/>
        <end position="426"/>
    </location>
</feature>
<dbReference type="Pfam" id="PF02668">
    <property type="entry name" value="TauD"/>
    <property type="match status" value="1"/>
</dbReference>
<evidence type="ECO:0000256" key="4">
    <source>
        <dbReference type="ARBA" id="ARBA00022964"/>
    </source>
</evidence>
<accession>A0A9P4W692</accession>
<dbReference type="GO" id="GO:0016706">
    <property type="term" value="F:2-oxoglutarate-dependent dioxygenase activity"/>
    <property type="evidence" value="ECO:0007669"/>
    <property type="project" value="TreeGrafter"/>
</dbReference>
<dbReference type="SUPFAM" id="SSF51197">
    <property type="entry name" value="Clavaminate synthase-like"/>
    <property type="match status" value="1"/>
</dbReference>
<proteinExistence type="inferred from homology"/>
<evidence type="ECO:0000313" key="10">
    <source>
        <dbReference type="Proteomes" id="UP000801428"/>
    </source>
</evidence>
<organism evidence="9 10">
    <name type="scientific">Curvularia kusanoi</name>
    <name type="common">Cochliobolus kusanoi</name>
    <dbReference type="NCBI Taxonomy" id="90978"/>
    <lineage>
        <taxon>Eukaryota</taxon>
        <taxon>Fungi</taxon>
        <taxon>Dikarya</taxon>
        <taxon>Ascomycota</taxon>
        <taxon>Pezizomycotina</taxon>
        <taxon>Dothideomycetes</taxon>
        <taxon>Pleosporomycetidae</taxon>
        <taxon>Pleosporales</taxon>
        <taxon>Pleosporineae</taxon>
        <taxon>Pleosporaceae</taxon>
        <taxon>Curvularia</taxon>
    </lineage>
</organism>
<dbReference type="PANTHER" id="PTHR30468">
    <property type="entry name" value="ALPHA-KETOGLUTARATE-DEPENDENT SULFONATE DIOXYGENASE"/>
    <property type="match status" value="1"/>
</dbReference>
<name>A0A9P4W692_CURKU</name>
<evidence type="ECO:0000256" key="3">
    <source>
        <dbReference type="ARBA" id="ARBA00022723"/>
    </source>
</evidence>
<reference evidence="9" key="1">
    <citation type="submission" date="2019-04" db="EMBL/GenBank/DDBJ databases">
        <title>Sequencing of skin fungus with MAO and IRED activity.</title>
        <authorList>
            <person name="Marsaioli A.J."/>
            <person name="Bonatto J.M.C."/>
            <person name="Reis Junior O."/>
        </authorList>
    </citation>
    <scope>NUCLEOTIDE SEQUENCE</scope>
    <source>
        <strain evidence="9">30M1</strain>
    </source>
</reference>
<keyword evidence="3" id="KW-0479">Metal-binding</keyword>
<protein>
    <recommendedName>
        <fullName evidence="8">TauD/TfdA-like domain-containing protein</fullName>
    </recommendedName>
</protein>
<gene>
    <name evidence="9" type="ORF">E8E13_006241</name>
</gene>
<evidence type="ECO:0000256" key="1">
    <source>
        <dbReference type="ARBA" id="ARBA00001954"/>
    </source>
</evidence>
<keyword evidence="10" id="KW-1185">Reference proteome</keyword>
<keyword evidence="6" id="KW-0408">Iron</keyword>
<dbReference type="OrthoDB" id="10257314at2759"/>
<keyword evidence="5" id="KW-0560">Oxidoreductase</keyword>
<evidence type="ECO:0000313" key="9">
    <source>
        <dbReference type="EMBL" id="KAF2998579.1"/>
    </source>
</evidence>
<dbReference type="GO" id="GO:0005737">
    <property type="term" value="C:cytoplasm"/>
    <property type="evidence" value="ECO:0007669"/>
    <property type="project" value="TreeGrafter"/>
</dbReference>
<comment type="similarity">
    <text evidence="2">Belongs to the TfdA dioxygenase family.</text>
</comment>
<dbReference type="AlphaFoldDB" id="A0A9P4W692"/>
<evidence type="ECO:0000256" key="6">
    <source>
        <dbReference type="ARBA" id="ARBA00023004"/>
    </source>
</evidence>
<feature type="compositionally biased region" description="Basic residues" evidence="7">
    <location>
        <begin position="416"/>
        <end position="426"/>
    </location>
</feature>
<evidence type="ECO:0000256" key="5">
    <source>
        <dbReference type="ARBA" id="ARBA00023002"/>
    </source>
</evidence>
<feature type="domain" description="TauD/TfdA-like" evidence="8">
    <location>
        <begin position="103"/>
        <end position="374"/>
    </location>
</feature>
<comment type="cofactor">
    <cofactor evidence="1">
        <name>Fe(2+)</name>
        <dbReference type="ChEBI" id="CHEBI:29033"/>
    </cofactor>
</comment>
<dbReference type="InterPro" id="IPR042098">
    <property type="entry name" value="TauD-like_sf"/>
</dbReference>